<name>A0A1T5C483_9SPHN</name>
<accession>A0A1T5C483</accession>
<feature type="chain" id="PRO_5010519722" evidence="1">
    <location>
        <begin position="24"/>
        <end position="228"/>
    </location>
</feature>
<proteinExistence type="predicted"/>
<dbReference type="STRING" id="439228.SAMN06295920_103555"/>
<dbReference type="Proteomes" id="UP000189818">
    <property type="component" value="Unassembled WGS sequence"/>
</dbReference>
<dbReference type="RefSeq" id="WP_079647867.1">
    <property type="nucleotide sequence ID" value="NZ_FUYM01000003.1"/>
</dbReference>
<keyword evidence="3" id="KW-1185">Reference proteome</keyword>
<organism evidence="2 3">
    <name type="scientific">Rhizorhabdus histidinilytica</name>
    <dbReference type="NCBI Taxonomy" id="439228"/>
    <lineage>
        <taxon>Bacteria</taxon>
        <taxon>Pseudomonadati</taxon>
        <taxon>Pseudomonadota</taxon>
        <taxon>Alphaproteobacteria</taxon>
        <taxon>Sphingomonadales</taxon>
        <taxon>Sphingomonadaceae</taxon>
        <taxon>Rhizorhabdus</taxon>
    </lineage>
</organism>
<dbReference type="EMBL" id="FUYM01000003">
    <property type="protein sequence ID" value="SKB53960.1"/>
    <property type="molecule type" value="Genomic_DNA"/>
</dbReference>
<dbReference type="AlphaFoldDB" id="A0A1T5C483"/>
<feature type="signal peptide" evidence="1">
    <location>
        <begin position="1"/>
        <end position="23"/>
    </location>
</feature>
<keyword evidence="1" id="KW-0732">Signal</keyword>
<evidence type="ECO:0000313" key="2">
    <source>
        <dbReference type="EMBL" id="SKB53960.1"/>
    </source>
</evidence>
<sequence length="228" mass="24907">MVRWLVSGMAAMLAVGQAAPASAYLFWVQPNFTGGPVVGDEAGLGQPLPKATPAELRAHMLWNMRAGLNVAALQCQFSPILLTVPNYNDLLSKNAAELNDAYKTLGAYFKRTGGKTWQKTFDNYTTKTYNGFSTMHAQLGFCETASAIGREARKLGRGKLTQLAIDRMREFRNSLIPAGDMIHARRQIYVPIQPVSMDKACWTRKDLFKAACAPPPVQQASAPNGRAG</sequence>
<evidence type="ECO:0000256" key="1">
    <source>
        <dbReference type="SAM" id="SignalP"/>
    </source>
</evidence>
<dbReference type="OrthoDB" id="7467144at2"/>
<protein>
    <submittedName>
        <fullName evidence="2">Uncharacterized protein</fullName>
    </submittedName>
</protein>
<gene>
    <name evidence="2" type="ORF">SAMN06295920_103555</name>
</gene>
<reference evidence="3" key="1">
    <citation type="submission" date="2017-02" db="EMBL/GenBank/DDBJ databases">
        <authorList>
            <person name="Varghese N."/>
            <person name="Submissions S."/>
        </authorList>
    </citation>
    <scope>NUCLEOTIDE SEQUENCE [LARGE SCALE GENOMIC DNA]</scope>
    <source>
        <strain evidence="3">UM2</strain>
    </source>
</reference>
<evidence type="ECO:0000313" key="3">
    <source>
        <dbReference type="Proteomes" id="UP000189818"/>
    </source>
</evidence>